<dbReference type="GO" id="GO:0006313">
    <property type="term" value="P:DNA transposition"/>
    <property type="evidence" value="ECO:0007669"/>
    <property type="project" value="InterPro"/>
</dbReference>
<evidence type="ECO:0000313" key="2">
    <source>
        <dbReference type="EMBL" id="OGI82151.1"/>
    </source>
</evidence>
<dbReference type="GO" id="GO:0003677">
    <property type="term" value="F:DNA binding"/>
    <property type="evidence" value="ECO:0007669"/>
    <property type="project" value="InterPro"/>
</dbReference>
<name>A0A1F6WJS0_9BACT</name>
<dbReference type="InterPro" id="IPR036515">
    <property type="entry name" value="Transposase_17_sf"/>
</dbReference>
<evidence type="ECO:0000313" key="3">
    <source>
        <dbReference type="Proteomes" id="UP000179880"/>
    </source>
</evidence>
<dbReference type="InterPro" id="IPR002686">
    <property type="entry name" value="Transposase_17"/>
</dbReference>
<dbReference type="PANTHER" id="PTHR34322:SF2">
    <property type="entry name" value="TRANSPOSASE IS200-LIKE DOMAIN-CONTAINING PROTEIN"/>
    <property type="match status" value="1"/>
</dbReference>
<dbReference type="GO" id="GO:0004803">
    <property type="term" value="F:transposase activity"/>
    <property type="evidence" value="ECO:0007669"/>
    <property type="project" value="InterPro"/>
</dbReference>
<feature type="domain" description="Transposase IS200-like" evidence="1">
    <location>
        <begin position="8"/>
        <end position="144"/>
    </location>
</feature>
<dbReference type="SUPFAM" id="SSF143422">
    <property type="entry name" value="Transposase IS200-like"/>
    <property type="match status" value="1"/>
</dbReference>
<reference evidence="2 3" key="1">
    <citation type="journal article" date="2016" name="Nat. Commun.">
        <title>Thousands of microbial genomes shed light on interconnected biogeochemical processes in an aquifer system.</title>
        <authorList>
            <person name="Anantharaman K."/>
            <person name="Brown C.T."/>
            <person name="Hug L.A."/>
            <person name="Sharon I."/>
            <person name="Castelle C.J."/>
            <person name="Probst A.J."/>
            <person name="Thomas B.C."/>
            <person name="Singh A."/>
            <person name="Wilkins M.J."/>
            <person name="Karaoz U."/>
            <person name="Brodie E.L."/>
            <person name="Williams K.H."/>
            <person name="Hubbard S.S."/>
            <person name="Banfield J.F."/>
        </authorList>
    </citation>
    <scope>NUCLEOTIDE SEQUENCE [LARGE SCALE GENOMIC DNA]</scope>
</reference>
<accession>A0A1F6WJS0</accession>
<organism evidence="2 3">
    <name type="scientific">Candidatus Nomurabacteria bacterium RIFCSPHIGHO2_02_FULL_42_24</name>
    <dbReference type="NCBI Taxonomy" id="1801757"/>
    <lineage>
        <taxon>Bacteria</taxon>
        <taxon>Candidatus Nomuraibacteriota</taxon>
    </lineage>
</organism>
<dbReference type="Pfam" id="PF01797">
    <property type="entry name" value="Y1_Tnp"/>
    <property type="match status" value="1"/>
</dbReference>
<protein>
    <recommendedName>
        <fullName evidence="1">Transposase IS200-like domain-containing protein</fullName>
    </recommendedName>
</protein>
<sequence length="219" mass="25606">MANREKIAIGEYYHVYNRGVDKRLIIKDNEDVERFIQSLEFFNSKEPIRSLREIISNNGKNIKPNEALVKIICYDLNTNHFHLLLKEINDGGISEFMKRIGGGYTWYFNNKNKRSGSLFQGTFKSVHIKSNEQLLHTSVYINLNYKVHKISGETAENVKSSWGEYIGKTDKNICDKKIILEQFKSIKEYEDFTRSSLEEILKVKDNKNGLEMLIGKYFF</sequence>
<dbReference type="SMART" id="SM01321">
    <property type="entry name" value="Y1_Tnp"/>
    <property type="match status" value="1"/>
</dbReference>
<gene>
    <name evidence="2" type="ORF">A3B93_00640</name>
</gene>
<comment type="caution">
    <text evidence="2">The sequence shown here is derived from an EMBL/GenBank/DDBJ whole genome shotgun (WGS) entry which is preliminary data.</text>
</comment>
<dbReference type="EMBL" id="MFUH01000011">
    <property type="protein sequence ID" value="OGI82151.1"/>
    <property type="molecule type" value="Genomic_DNA"/>
</dbReference>
<dbReference type="PANTHER" id="PTHR34322">
    <property type="entry name" value="TRANSPOSASE, Y1_TNP DOMAIN-CONTAINING"/>
    <property type="match status" value="1"/>
</dbReference>
<evidence type="ECO:0000259" key="1">
    <source>
        <dbReference type="SMART" id="SM01321"/>
    </source>
</evidence>
<dbReference type="Gene3D" id="3.30.70.1290">
    <property type="entry name" value="Transposase IS200-like"/>
    <property type="match status" value="1"/>
</dbReference>
<dbReference type="Proteomes" id="UP000179880">
    <property type="component" value="Unassembled WGS sequence"/>
</dbReference>
<dbReference type="AlphaFoldDB" id="A0A1F6WJS0"/>
<proteinExistence type="predicted"/>